<name>A0A3P7NNQ5_DIBLA</name>
<dbReference type="OrthoDB" id="10462314at2759"/>
<accession>A0A3P7NNQ5</accession>
<dbReference type="AlphaFoldDB" id="A0A3P7NNQ5"/>
<dbReference type="Proteomes" id="UP000281553">
    <property type="component" value="Unassembled WGS sequence"/>
</dbReference>
<organism evidence="1 2">
    <name type="scientific">Dibothriocephalus latus</name>
    <name type="common">Fish tapeworm</name>
    <name type="synonym">Diphyllobothrium latum</name>
    <dbReference type="NCBI Taxonomy" id="60516"/>
    <lineage>
        <taxon>Eukaryota</taxon>
        <taxon>Metazoa</taxon>
        <taxon>Spiralia</taxon>
        <taxon>Lophotrochozoa</taxon>
        <taxon>Platyhelminthes</taxon>
        <taxon>Cestoda</taxon>
        <taxon>Eucestoda</taxon>
        <taxon>Diphyllobothriidea</taxon>
        <taxon>Diphyllobothriidae</taxon>
        <taxon>Dibothriocephalus</taxon>
    </lineage>
</organism>
<keyword evidence="2" id="KW-1185">Reference proteome</keyword>
<dbReference type="EMBL" id="UYRU01048309">
    <property type="protein sequence ID" value="VDN10032.1"/>
    <property type="molecule type" value="Genomic_DNA"/>
</dbReference>
<evidence type="ECO:0000313" key="2">
    <source>
        <dbReference type="Proteomes" id="UP000281553"/>
    </source>
</evidence>
<reference evidence="1 2" key="1">
    <citation type="submission" date="2018-11" db="EMBL/GenBank/DDBJ databases">
        <authorList>
            <consortium name="Pathogen Informatics"/>
        </authorList>
    </citation>
    <scope>NUCLEOTIDE SEQUENCE [LARGE SCALE GENOMIC DNA]</scope>
</reference>
<protein>
    <submittedName>
        <fullName evidence="1">Uncharacterized protein</fullName>
    </submittedName>
</protein>
<evidence type="ECO:0000313" key="1">
    <source>
        <dbReference type="EMBL" id="VDN10032.1"/>
    </source>
</evidence>
<gene>
    <name evidence="1" type="ORF">DILT_LOCUS5863</name>
</gene>
<proteinExistence type="predicted"/>
<sequence>MEVFDLQSSAPERPLSFINQLVYEAVQKRHRGLILGLRCPNSTPIILAVRVQEAQDRPPRVTAIDAFLPMNAPQPASSVAWTAHDLVRAPQRLISQSEDITTAVVAHLNSRSPTSCDTGQAVECDAPMTTAKFT</sequence>